<dbReference type="InterPro" id="IPR055348">
    <property type="entry name" value="DctQ"/>
</dbReference>
<keyword evidence="12" id="KW-1185">Reference proteome</keyword>
<keyword evidence="2 9" id="KW-0813">Transport</keyword>
<organism evidence="11 12">
    <name type="scientific">Oceanibacterium hippocampi</name>
    <dbReference type="NCBI Taxonomy" id="745714"/>
    <lineage>
        <taxon>Bacteria</taxon>
        <taxon>Pseudomonadati</taxon>
        <taxon>Pseudomonadota</taxon>
        <taxon>Alphaproteobacteria</taxon>
        <taxon>Sneathiellales</taxon>
        <taxon>Sneathiellaceae</taxon>
        <taxon>Oceanibacterium</taxon>
    </lineage>
</organism>
<evidence type="ECO:0000256" key="9">
    <source>
        <dbReference type="RuleBase" id="RU369079"/>
    </source>
</evidence>
<evidence type="ECO:0000256" key="5">
    <source>
        <dbReference type="ARBA" id="ARBA00022692"/>
    </source>
</evidence>
<keyword evidence="6 9" id="KW-1133">Transmembrane helix</keyword>
<evidence type="ECO:0000256" key="4">
    <source>
        <dbReference type="ARBA" id="ARBA00022519"/>
    </source>
</evidence>
<protein>
    <recommendedName>
        <fullName evidence="9">TRAP transporter small permease protein</fullName>
    </recommendedName>
</protein>
<gene>
    <name evidence="11" type="ORF">OCH7691_04136</name>
</gene>
<proteinExistence type="inferred from homology"/>
<comment type="similarity">
    <text evidence="8 9">Belongs to the TRAP transporter small permease family.</text>
</comment>
<dbReference type="GO" id="GO:0022857">
    <property type="term" value="F:transmembrane transporter activity"/>
    <property type="evidence" value="ECO:0007669"/>
    <property type="project" value="UniProtKB-UniRule"/>
</dbReference>
<dbReference type="Pfam" id="PF04290">
    <property type="entry name" value="DctQ"/>
    <property type="match status" value="1"/>
</dbReference>
<dbReference type="GO" id="GO:0005886">
    <property type="term" value="C:plasma membrane"/>
    <property type="evidence" value="ECO:0007669"/>
    <property type="project" value="UniProtKB-SubCell"/>
</dbReference>
<keyword evidence="4 9" id="KW-0997">Cell inner membrane</keyword>
<keyword evidence="3" id="KW-1003">Cell membrane</keyword>
<dbReference type="InParanoid" id="A0A1Y5TYD4"/>
<dbReference type="RefSeq" id="WP_085885482.1">
    <property type="nucleotide sequence ID" value="NZ_FWFR01000005.1"/>
</dbReference>
<feature type="transmembrane region" description="Helical" evidence="9">
    <location>
        <begin position="92"/>
        <end position="113"/>
    </location>
</feature>
<evidence type="ECO:0000259" key="10">
    <source>
        <dbReference type="Pfam" id="PF04290"/>
    </source>
</evidence>
<evidence type="ECO:0000256" key="2">
    <source>
        <dbReference type="ARBA" id="ARBA00022448"/>
    </source>
</evidence>
<dbReference type="AlphaFoldDB" id="A0A1Y5TYD4"/>
<dbReference type="PANTHER" id="PTHR35011:SF10">
    <property type="entry name" value="TRAP TRANSPORTER SMALL PERMEASE PROTEIN"/>
    <property type="match status" value="1"/>
</dbReference>
<dbReference type="EMBL" id="FWFR01000005">
    <property type="protein sequence ID" value="SLN76577.1"/>
    <property type="molecule type" value="Genomic_DNA"/>
</dbReference>
<keyword evidence="5 9" id="KW-0812">Transmembrane</keyword>
<evidence type="ECO:0000256" key="3">
    <source>
        <dbReference type="ARBA" id="ARBA00022475"/>
    </source>
</evidence>
<keyword evidence="7 9" id="KW-0472">Membrane</keyword>
<evidence type="ECO:0000313" key="11">
    <source>
        <dbReference type="EMBL" id="SLN76577.1"/>
    </source>
</evidence>
<comment type="subunit">
    <text evidence="9">The complex comprises the extracytoplasmic solute receptor protein and the two transmembrane proteins.</text>
</comment>
<feature type="transmembrane region" description="Helical" evidence="9">
    <location>
        <begin position="133"/>
        <end position="153"/>
    </location>
</feature>
<evidence type="ECO:0000256" key="8">
    <source>
        <dbReference type="ARBA" id="ARBA00038436"/>
    </source>
</evidence>
<dbReference type="PANTHER" id="PTHR35011">
    <property type="entry name" value="2,3-DIKETO-L-GULONATE TRAP TRANSPORTER SMALL PERMEASE PROTEIN YIAM"/>
    <property type="match status" value="1"/>
</dbReference>
<comment type="subcellular location">
    <subcellularLocation>
        <location evidence="1 9">Cell inner membrane</location>
        <topology evidence="1 9">Multi-pass membrane protein</topology>
    </subcellularLocation>
</comment>
<sequence length="173" mass="18378">MSIAPSLRQKSAFLATVLVAVAGFALLVMMTLTVIDVTGRFLAGRPLTGANEIIRIALAVAVSCALPAVTYRGGHITLGLLTGPATHVLERLRGFLVLCFSAVVFTILAWLLWGAAMEAIEYKDVIGYLELPQAPMILVMAAMALASAIIVLIQAWDALNGRKLEPSDEESVS</sequence>
<reference evidence="11 12" key="1">
    <citation type="submission" date="2017-03" db="EMBL/GenBank/DDBJ databases">
        <authorList>
            <person name="Afonso C.L."/>
            <person name="Miller P.J."/>
            <person name="Scott M.A."/>
            <person name="Spackman E."/>
            <person name="Goraichik I."/>
            <person name="Dimitrov K.M."/>
            <person name="Suarez D.L."/>
            <person name="Swayne D.E."/>
        </authorList>
    </citation>
    <scope>NUCLEOTIDE SEQUENCE [LARGE SCALE GENOMIC DNA]</scope>
    <source>
        <strain evidence="11 12">CECT 7691</strain>
    </source>
</reference>
<dbReference type="InterPro" id="IPR007387">
    <property type="entry name" value="TRAP_DctQ"/>
</dbReference>
<evidence type="ECO:0000313" key="12">
    <source>
        <dbReference type="Proteomes" id="UP000193200"/>
    </source>
</evidence>
<feature type="transmembrane region" description="Helical" evidence="9">
    <location>
        <begin position="53"/>
        <end position="71"/>
    </location>
</feature>
<accession>A0A1Y5TYD4</accession>
<evidence type="ECO:0000256" key="6">
    <source>
        <dbReference type="ARBA" id="ARBA00022989"/>
    </source>
</evidence>
<dbReference type="GO" id="GO:0015740">
    <property type="term" value="P:C4-dicarboxylate transport"/>
    <property type="evidence" value="ECO:0007669"/>
    <property type="project" value="TreeGrafter"/>
</dbReference>
<feature type="transmembrane region" description="Helical" evidence="9">
    <location>
        <begin position="12"/>
        <end position="33"/>
    </location>
</feature>
<evidence type="ECO:0000256" key="1">
    <source>
        <dbReference type="ARBA" id="ARBA00004429"/>
    </source>
</evidence>
<name>A0A1Y5TYD4_9PROT</name>
<feature type="domain" description="Tripartite ATP-independent periplasmic transporters DctQ component" evidence="10">
    <location>
        <begin position="29"/>
        <end position="159"/>
    </location>
</feature>
<dbReference type="OrthoDB" id="2877624at2"/>
<dbReference type="Proteomes" id="UP000193200">
    <property type="component" value="Unassembled WGS sequence"/>
</dbReference>
<comment type="function">
    <text evidence="9">Part of the tripartite ATP-independent periplasmic (TRAP) transport system.</text>
</comment>
<evidence type="ECO:0000256" key="7">
    <source>
        <dbReference type="ARBA" id="ARBA00023136"/>
    </source>
</evidence>